<dbReference type="InterPro" id="IPR051712">
    <property type="entry name" value="ARTD-AVP"/>
</dbReference>
<keyword evidence="4" id="KW-1185">Reference proteome</keyword>
<gene>
    <name evidence="3" type="ORF">PGLA1383_LOCUS35922</name>
</gene>
<dbReference type="OrthoDB" id="421072at2759"/>
<evidence type="ECO:0000313" key="3">
    <source>
        <dbReference type="EMBL" id="CAE8618291.1"/>
    </source>
</evidence>
<dbReference type="GO" id="GO:1990404">
    <property type="term" value="F:NAD+-protein mono-ADP-ribosyltransferase activity"/>
    <property type="evidence" value="ECO:0007669"/>
    <property type="project" value="TreeGrafter"/>
</dbReference>
<feature type="compositionally biased region" description="Low complexity" evidence="1">
    <location>
        <begin position="389"/>
        <end position="405"/>
    </location>
</feature>
<sequence>MRCGACGGALRSTERDSSGPLLRLFRWARRSPVAPSFGGAGAFPGRGTPVCDACRAAKEVDARIVSRRSACRFGAACYQAKTRPEHTLRFAHPGDWDYRRGLVVFDAGFGPELKSLWQVFTCFDGRGCGYLSQADFRLAAEDLLSRKDQLPAPSHGHAASSGGYPATGKGLGFSATASLDAEWSAAGGFERGHVSFVRFATWAARLGTKLPVGLELSEASVGSSVAGWQSLGALLLSCRPGHWQRGASGLVQVTDPRTLAELQFLLDATHKESDNWTRDRGCALHGVNRCGVACAFKNRAPVPQGYVLRAAARNQNSRLWARYCLARAAVMQDCAARVGRGETAAPRLIATESSGPPFHRLDGAPALLGGAGAGAEAEAAAPPSPLRPSPSDAAASSSPSRSPGDSGPGDSEGLGGRGKRRPRGQGNEWRLFHGSSQAACLGICDSNFSLELVGSGATWAGEGRGPLYGPGVYLAERITKADEYAVGRPTSSEPGGLPIFSVLLCRVVGGCPKVVTTNEIDPAALRGEVLSGLHHSVLGDRVSELKKPFREVVIYDTDQIYPEFLLSYSRIPPRRG</sequence>
<name>A0A813G1Q5_POLGL</name>
<dbReference type="AlphaFoldDB" id="A0A813G1Q5"/>
<dbReference type="Proteomes" id="UP000654075">
    <property type="component" value="Unassembled WGS sequence"/>
</dbReference>
<evidence type="ECO:0000259" key="2">
    <source>
        <dbReference type="Pfam" id="PF00644"/>
    </source>
</evidence>
<accession>A0A813G1Q5</accession>
<comment type="caution">
    <text evidence="3">The sequence shown here is derived from an EMBL/GenBank/DDBJ whole genome shotgun (WGS) entry which is preliminary data.</text>
</comment>
<protein>
    <recommendedName>
        <fullName evidence="2">PARP catalytic domain-containing protein</fullName>
    </recommendedName>
</protein>
<dbReference type="Gene3D" id="3.90.228.10">
    <property type="match status" value="1"/>
</dbReference>
<organism evidence="3 4">
    <name type="scientific">Polarella glacialis</name>
    <name type="common">Dinoflagellate</name>
    <dbReference type="NCBI Taxonomy" id="89957"/>
    <lineage>
        <taxon>Eukaryota</taxon>
        <taxon>Sar</taxon>
        <taxon>Alveolata</taxon>
        <taxon>Dinophyceae</taxon>
        <taxon>Suessiales</taxon>
        <taxon>Suessiaceae</taxon>
        <taxon>Polarella</taxon>
    </lineage>
</organism>
<dbReference type="EMBL" id="CAJNNV010026475">
    <property type="protein sequence ID" value="CAE8618291.1"/>
    <property type="molecule type" value="Genomic_DNA"/>
</dbReference>
<dbReference type="GO" id="GO:0005634">
    <property type="term" value="C:nucleus"/>
    <property type="evidence" value="ECO:0007669"/>
    <property type="project" value="TreeGrafter"/>
</dbReference>
<evidence type="ECO:0000313" key="4">
    <source>
        <dbReference type="Proteomes" id="UP000654075"/>
    </source>
</evidence>
<proteinExistence type="predicted"/>
<feature type="compositionally biased region" description="Gly residues" evidence="1">
    <location>
        <begin position="406"/>
        <end position="416"/>
    </location>
</feature>
<feature type="region of interest" description="Disordered" evidence="1">
    <location>
        <begin position="348"/>
        <end position="428"/>
    </location>
</feature>
<dbReference type="SUPFAM" id="SSF56399">
    <property type="entry name" value="ADP-ribosylation"/>
    <property type="match status" value="1"/>
</dbReference>
<dbReference type="PANTHER" id="PTHR45740">
    <property type="entry name" value="POLY [ADP-RIBOSE] POLYMERASE"/>
    <property type="match status" value="1"/>
</dbReference>
<dbReference type="GO" id="GO:0003950">
    <property type="term" value="F:NAD+ poly-ADP-ribosyltransferase activity"/>
    <property type="evidence" value="ECO:0007669"/>
    <property type="project" value="InterPro"/>
</dbReference>
<dbReference type="Pfam" id="PF00644">
    <property type="entry name" value="PARP"/>
    <property type="match status" value="1"/>
</dbReference>
<dbReference type="PANTHER" id="PTHR45740:SF2">
    <property type="entry name" value="POLY [ADP-RIBOSE] POLYMERASE"/>
    <property type="match status" value="1"/>
</dbReference>
<reference evidence="3" key="1">
    <citation type="submission" date="2021-02" db="EMBL/GenBank/DDBJ databases">
        <authorList>
            <person name="Dougan E. K."/>
            <person name="Rhodes N."/>
            <person name="Thang M."/>
            <person name="Chan C."/>
        </authorList>
    </citation>
    <scope>NUCLEOTIDE SEQUENCE</scope>
</reference>
<dbReference type="InterPro" id="IPR012317">
    <property type="entry name" value="Poly(ADP-ribose)pol_cat_dom"/>
</dbReference>
<evidence type="ECO:0000256" key="1">
    <source>
        <dbReference type="SAM" id="MobiDB-lite"/>
    </source>
</evidence>
<feature type="domain" description="PARP catalytic" evidence="2">
    <location>
        <begin position="425"/>
        <end position="510"/>
    </location>
</feature>
<feature type="compositionally biased region" description="Low complexity" evidence="1">
    <location>
        <begin position="363"/>
        <end position="381"/>
    </location>
</feature>